<keyword evidence="1" id="KW-0238">DNA-binding</keyword>
<protein>
    <recommendedName>
        <fullName evidence="2">HMG box domain-containing protein</fullName>
    </recommendedName>
</protein>
<evidence type="ECO:0000313" key="4">
    <source>
        <dbReference type="Proteomes" id="UP001516023"/>
    </source>
</evidence>
<dbReference type="SUPFAM" id="SSF47095">
    <property type="entry name" value="HMG-box"/>
    <property type="match status" value="1"/>
</dbReference>
<dbReference type="Proteomes" id="UP001516023">
    <property type="component" value="Unassembled WGS sequence"/>
</dbReference>
<proteinExistence type="predicted"/>
<dbReference type="Gene3D" id="1.10.30.10">
    <property type="entry name" value="High mobility group box domain"/>
    <property type="match status" value="1"/>
</dbReference>
<feature type="domain" description="HMG box" evidence="2">
    <location>
        <begin position="3"/>
        <end position="115"/>
    </location>
</feature>
<reference evidence="3 4" key="1">
    <citation type="journal article" date="2020" name="G3 (Bethesda)">
        <title>Improved Reference Genome for Cyclotella cryptica CCMP332, a Model for Cell Wall Morphogenesis, Salinity Adaptation, and Lipid Production in Diatoms (Bacillariophyta).</title>
        <authorList>
            <person name="Roberts W.R."/>
            <person name="Downey K.M."/>
            <person name="Ruck E.C."/>
            <person name="Traller J.C."/>
            <person name="Alverson A.J."/>
        </authorList>
    </citation>
    <scope>NUCLEOTIDE SEQUENCE [LARGE SCALE GENOMIC DNA]</scope>
    <source>
        <strain evidence="3 4">CCMP332</strain>
    </source>
</reference>
<dbReference type="EMBL" id="JABMIG020000061">
    <property type="protein sequence ID" value="KAL3796695.1"/>
    <property type="molecule type" value="Genomic_DNA"/>
</dbReference>
<accession>A0ABD3QEY5</accession>
<organism evidence="3 4">
    <name type="scientific">Cyclotella cryptica</name>
    <dbReference type="NCBI Taxonomy" id="29204"/>
    <lineage>
        <taxon>Eukaryota</taxon>
        <taxon>Sar</taxon>
        <taxon>Stramenopiles</taxon>
        <taxon>Ochrophyta</taxon>
        <taxon>Bacillariophyta</taxon>
        <taxon>Coscinodiscophyceae</taxon>
        <taxon>Thalassiosirophycidae</taxon>
        <taxon>Stephanodiscales</taxon>
        <taxon>Stephanodiscaceae</taxon>
        <taxon>Cyclotella</taxon>
    </lineage>
</organism>
<evidence type="ECO:0000313" key="3">
    <source>
        <dbReference type="EMBL" id="KAL3796695.1"/>
    </source>
</evidence>
<dbReference type="GO" id="GO:0003677">
    <property type="term" value="F:DNA binding"/>
    <property type="evidence" value="ECO:0007669"/>
    <property type="project" value="UniProtKB-UniRule"/>
</dbReference>
<keyword evidence="1" id="KW-0539">Nucleus</keyword>
<sequence length="217" mass="24816">MAPATPQSAYHLFFRFYKNVTLHPCLQKSSINDDNTNSVGYKHYIQTVLDANLDDPSLDKNSTHEKFIGNKSFAGMSQEVSKKWKEVDPLTRSIFIELANEDRQRYKKELFDSYQSFAKNQHVSLQVPLSPVDFNHGETKSHPEEQVIVQVREVARSTPIHVPDVDMSDDEIVLIAINLWGLNRSVMQSLPVQGDDYFVSDEDLSNFLAGTDWNTTY</sequence>
<evidence type="ECO:0000256" key="1">
    <source>
        <dbReference type="PROSITE-ProRule" id="PRU00267"/>
    </source>
</evidence>
<dbReference type="AlphaFoldDB" id="A0ABD3QEY5"/>
<dbReference type="InterPro" id="IPR009071">
    <property type="entry name" value="HMG_box_dom"/>
</dbReference>
<evidence type="ECO:0000259" key="2">
    <source>
        <dbReference type="PROSITE" id="PS50118"/>
    </source>
</evidence>
<dbReference type="PROSITE" id="PS50118">
    <property type="entry name" value="HMG_BOX_2"/>
    <property type="match status" value="1"/>
</dbReference>
<gene>
    <name evidence="3" type="ORF">HJC23_009995</name>
</gene>
<dbReference type="GO" id="GO:0005634">
    <property type="term" value="C:nucleus"/>
    <property type="evidence" value="ECO:0007669"/>
    <property type="project" value="UniProtKB-UniRule"/>
</dbReference>
<comment type="caution">
    <text evidence="3">The sequence shown here is derived from an EMBL/GenBank/DDBJ whole genome shotgun (WGS) entry which is preliminary data.</text>
</comment>
<keyword evidence="4" id="KW-1185">Reference proteome</keyword>
<feature type="DNA-binding region" description="HMG box" evidence="1">
    <location>
        <begin position="3"/>
        <end position="115"/>
    </location>
</feature>
<name>A0ABD3QEY5_9STRA</name>
<dbReference type="InterPro" id="IPR036910">
    <property type="entry name" value="HMG_box_dom_sf"/>
</dbReference>